<dbReference type="InParanoid" id="A0A1X7UQ64"/>
<evidence type="ECO:0000256" key="1">
    <source>
        <dbReference type="SAM" id="MobiDB-lite"/>
    </source>
</evidence>
<feature type="compositionally biased region" description="Basic and acidic residues" evidence="1">
    <location>
        <begin position="59"/>
        <end position="70"/>
    </location>
</feature>
<sequence>MKDIHDSSSHYLLSNGLWLESEEVRKDVLIGVCKEIVMMFVELGAFSVGNDTNDDDSNNNDKEGNGKEDSLCVNRKSDKVQLYASKGLTMGFISCDNCDAIKEGDGLCILRTLRYP</sequence>
<reference evidence="2" key="1">
    <citation type="submission" date="2017-05" db="UniProtKB">
        <authorList>
            <consortium name="EnsemblMetazoa"/>
        </authorList>
    </citation>
    <scope>IDENTIFICATION</scope>
</reference>
<feature type="region of interest" description="Disordered" evidence="1">
    <location>
        <begin position="47"/>
        <end position="70"/>
    </location>
</feature>
<proteinExistence type="predicted"/>
<protein>
    <submittedName>
        <fullName evidence="2">Uncharacterized protein</fullName>
    </submittedName>
</protein>
<organism evidence="2">
    <name type="scientific">Amphimedon queenslandica</name>
    <name type="common">Sponge</name>
    <dbReference type="NCBI Taxonomy" id="400682"/>
    <lineage>
        <taxon>Eukaryota</taxon>
        <taxon>Metazoa</taxon>
        <taxon>Porifera</taxon>
        <taxon>Demospongiae</taxon>
        <taxon>Heteroscleromorpha</taxon>
        <taxon>Haplosclerida</taxon>
        <taxon>Niphatidae</taxon>
        <taxon>Amphimedon</taxon>
    </lineage>
</organism>
<name>A0A1X7UQ64_AMPQE</name>
<evidence type="ECO:0000313" key="2">
    <source>
        <dbReference type="EnsemblMetazoa" id="Aqu2.1.30125_001"/>
    </source>
</evidence>
<dbReference type="AlphaFoldDB" id="A0A1X7UQ64"/>
<dbReference type="EnsemblMetazoa" id="Aqu2.1.30125_001">
    <property type="protein sequence ID" value="Aqu2.1.30125_001"/>
    <property type="gene ID" value="Aqu2.1.30125"/>
</dbReference>
<accession>A0A1X7UQ64</accession>